<keyword evidence="2" id="KW-1185">Reference proteome</keyword>
<dbReference type="AlphaFoldDB" id="C8PFC2"/>
<gene>
    <name evidence="1" type="ORF">CAMGR0001_2475</name>
</gene>
<evidence type="ECO:0000313" key="1">
    <source>
        <dbReference type="EMBL" id="EEV18468.1"/>
    </source>
</evidence>
<comment type="caution">
    <text evidence="1">The sequence shown here is derived from an EMBL/GenBank/DDBJ whole genome shotgun (WGS) entry which is preliminary data.</text>
</comment>
<evidence type="ECO:0000313" key="2">
    <source>
        <dbReference type="Proteomes" id="UP000005709"/>
    </source>
</evidence>
<name>C8PFC2_9BACT</name>
<organism evidence="1 2">
    <name type="scientific">Campylobacter gracilis RM3268</name>
    <dbReference type="NCBI Taxonomy" id="553220"/>
    <lineage>
        <taxon>Bacteria</taxon>
        <taxon>Pseudomonadati</taxon>
        <taxon>Campylobacterota</taxon>
        <taxon>Epsilonproteobacteria</taxon>
        <taxon>Campylobacterales</taxon>
        <taxon>Campylobacteraceae</taxon>
        <taxon>Campylobacter</taxon>
    </lineage>
</organism>
<sequence length="73" mass="8581">MIACRPRLICSFIVRKKEARSSYVFACCEYLFACYAEFLPLINKLTLRKISGAKLQNSKSKPFFKICMPKFYR</sequence>
<reference evidence="1 2" key="1">
    <citation type="submission" date="2009-07" db="EMBL/GenBank/DDBJ databases">
        <authorList>
            <person name="Madupu R."/>
            <person name="Sebastian Y."/>
            <person name="Durkin A.S."/>
            <person name="Torralba M."/>
            <person name="Methe B."/>
            <person name="Sutton G.G."/>
            <person name="Strausberg R.L."/>
            <person name="Nelson K.E."/>
        </authorList>
    </citation>
    <scope>NUCLEOTIDE SEQUENCE [LARGE SCALE GENOMIC DNA]</scope>
    <source>
        <strain evidence="1 2">RM3268</strain>
    </source>
</reference>
<protein>
    <submittedName>
        <fullName evidence="1">Uncharacterized protein</fullName>
    </submittedName>
</protein>
<accession>C8PFC2</accession>
<dbReference type="EMBL" id="ACYG01000011">
    <property type="protein sequence ID" value="EEV18468.1"/>
    <property type="molecule type" value="Genomic_DNA"/>
</dbReference>
<dbReference type="Proteomes" id="UP000005709">
    <property type="component" value="Unassembled WGS sequence"/>
</dbReference>
<proteinExistence type="predicted"/>